<evidence type="ECO:0000256" key="1">
    <source>
        <dbReference type="SAM" id="Coils"/>
    </source>
</evidence>
<proteinExistence type="predicted"/>
<sequence length="365" mass="42047">MSRTNGARNDLEAETKEKGTIYKVTEKFMTYKKVTDCTSKKLKEADIVICQLKESVTTAQEVEKSLRNQVQSSQNRLTIMQKNLRKFIVVSEKQQSNERVTLEHEKKINDLCMILKEISQKSQHVLQNASSEISLIKKNKELKEALKSQESNYDLLKIEVQSLFKEKEKLEIQSEEKIKRLMNDLEKTKSENEEIRLQCNATLAIYKKQIEENERMIKEYEKERQNLLDDFELPNLNNDKNANNTSVNFSWADSTVSGTQEESLPNALREQVASIDDTGSTQISKLSHSQKSDSGLFQCVSTSNSNVKGKKKRSSQTLTKLNCVKQRPQLEFLTENQRNFTTLPPSPPIPPKRRLFSTNCNHYLS</sequence>
<organism evidence="3 4">
    <name type="scientific">Polyplax serrata</name>
    <name type="common">Common mouse louse</name>
    <dbReference type="NCBI Taxonomy" id="468196"/>
    <lineage>
        <taxon>Eukaryota</taxon>
        <taxon>Metazoa</taxon>
        <taxon>Ecdysozoa</taxon>
        <taxon>Arthropoda</taxon>
        <taxon>Hexapoda</taxon>
        <taxon>Insecta</taxon>
        <taxon>Pterygota</taxon>
        <taxon>Neoptera</taxon>
        <taxon>Paraneoptera</taxon>
        <taxon>Psocodea</taxon>
        <taxon>Troctomorpha</taxon>
        <taxon>Phthiraptera</taxon>
        <taxon>Anoplura</taxon>
        <taxon>Polyplacidae</taxon>
        <taxon>Polyplax</taxon>
    </lineage>
</organism>
<feature type="domain" description="Ig-like" evidence="2">
    <location>
        <begin position="176"/>
        <end position="319"/>
    </location>
</feature>
<dbReference type="AlphaFoldDB" id="A0AAN8NUE7"/>
<protein>
    <recommendedName>
        <fullName evidence="2">Ig-like domain-containing protein</fullName>
    </recommendedName>
</protein>
<name>A0AAN8NUE7_POLSC</name>
<dbReference type="PROSITE" id="PS50835">
    <property type="entry name" value="IG_LIKE"/>
    <property type="match status" value="1"/>
</dbReference>
<keyword evidence="1" id="KW-0175">Coiled coil</keyword>
<reference evidence="3 4" key="1">
    <citation type="submission" date="2023-10" db="EMBL/GenBank/DDBJ databases">
        <title>Genomes of two closely related lineages of the louse Polyplax serrata with different host specificities.</title>
        <authorList>
            <person name="Martinu J."/>
            <person name="Tarabai H."/>
            <person name="Stefka J."/>
            <person name="Hypsa V."/>
        </authorList>
    </citation>
    <scope>NUCLEOTIDE SEQUENCE [LARGE SCALE GENOMIC DNA]</scope>
    <source>
        <strain evidence="3">HR10_N</strain>
    </source>
</reference>
<dbReference type="Proteomes" id="UP001372834">
    <property type="component" value="Unassembled WGS sequence"/>
</dbReference>
<gene>
    <name evidence="3" type="ORF">RUM43_002315</name>
</gene>
<feature type="coiled-coil region" evidence="1">
    <location>
        <begin position="139"/>
        <end position="230"/>
    </location>
</feature>
<evidence type="ECO:0000313" key="3">
    <source>
        <dbReference type="EMBL" id="KAK6628500.1"/>
    </source>
</evidence>
<accession>A0AAN8NUE7</accession>
<dbReference type="InterPro" id="IPR007110">
    <property type="entry name" value="Ig-like_dom"/>
</dbReference>
<evidence type="ECO:0000259" key="2">
    <source>
        <dbReference type="PROSITE" id="PS50835"/>
    </source>
</evidence>
<evidence type="ECO:0000313" key="4">
    <source>
        <dbReference type="Proteomes" id="UP001372834"/>
    </source>
</evidence>
<comment type="caution">
    <text evidence="3">The sequence shown here is derived from an EMBL/GenBank/DDBJ whole genome shotgun (WGS) entry which is preliminary data.</text>
</comment>
<dbReference type="EMBL" id="JAWJWE010000036">
    <property type="protein sequence ID" value="KAK6628500.1"/>
    <property type="molecule type" value="Genomic_DNA"/>
</dbReference>